<dbReference type="Pfam" id="PF03119">
    <property type="entry name" value="DNA_ligase_ZBD"/>
    <property type="match status" value="1"/>
</dbReference>
<feature type="binding site" evidence="14">
    <location>
        <position position="313"/>
    </location>
    <ligand>
        <name>NAD(+)</name>
        <dbReference type="ChEBI" id="CHEBI:57540"/>
    </ligand>
</feature>
<feature type="binding site" evidence="14">
    <location>
        <position position="289"/>
    </location>
    <ligand>
        <name>NAD(+)</name>
        <dbReference type="ChEBI" id="CHEBI:57540"/>
    </ligand>
</feature>
<dbReference type="Gene3D" id="1.10.150.20">
    <property type="entry name" value="5' to 3' exonuclease, C-terminal subdomain"/>
    <property type="match status" value="2"/>
</dbReference>
<keyword evidence="9 14" id="KW-0460">Magnesium</keyword>
<evidence type="ECO:0000259" key="16">
    <source>
        <dbReference type="PROSITE" id="PS50172"/>
    </source>
</evidence>
<dbReference type="SMART" id="SM00532">
    <property type="entry name" value="LIGANc"/>
    <property type="match status" value="1"/>
</dbReference>
<dbReference type="PANTHER" id="PTHR23389:SF9">
    <property type="entry name" value="DNA LIGASE"/>
    <property type="match status" value="1"/>
</dbReference>
<dbReference type="FunFam" id="1.10.150.20:FF:000006">
    <property type="entry name" value="DNA ligase"/>
    <property type="match status" value="1"/>
</dbReference>
<keyword evidence="10 14" id="KW-0520">NAD</keyword>
<evidence type="ECO:0000256" key="5">
    <source>
        <dbReference type="ARBA" id="ARBA00022705"/>
    </source>
</evidence>
<dbReference type="InterPro" id="IPR036420">
    <property type="entry name" value="BRCT_dom_sf"/>
</dbReference>
<dbReference type="SUPFAM" id="SSF50249">
    <property type="entry name" value="Nucleic acid-binding proteins"/>
    <property type="match status" value="1"/>
</dbReference>
<dbReference type="InterPro" id="IPR033136">
    <property type="entry name" value="DNA_ligase_CS"/>
</dbReference>
<dbReference type="Gene3D" id="6.20.10.30">
    <property type="match status" value="1"/>
</dbReference>
<dbReference type="Proteomes" id="UP000190774">
    <property type="component" value="Unassembled WGS sequence"/>
</dbReference>
<dbReference type="SMART" id="SM00292">
    <property type="entry name" value="BRCT"/>
    <property type="match status" value="1"/>
</dbReference>
<evidence type="ECO:0000256" key="1">
    <source>
        <dbReference type="ARBA" id="ARBA00004067"/>
    </source>
</evidence>
<evidence type="ECO:0000256" key="3">
    <source>
        <dbReference type="ARBA" id="ARBA00013308"/>
    </source>
</evidence>
<dbReference type="InterPro" id="IPR041663">
    <property type="entry name" value="DisA/LigA_HHH"/>
</dbReference>
<dbReference type="FunFam" id="2.40.50.140:FF:000012">
    <property type="entry name" value="DNA ligase"/>
    <property type="match status" value="1"/>
</dbReference>
<evidence type="ECO:0000256" key="9">
    <source>
        <dbReference type="ARBA" id="ARBA00022842"/>
    </source>
</evidence>
<dbReference type="InterPro" id="IPR018239">
    <property type="entry name" value="DNA_ligase_AS"/>
</dbReference>
<dbReference type="NCBIfam" id="NF005932">
    <property type="entry name" value="PRK07956.1"/>
    <property type="match status" value="1"/>
</dbReference>
<dbReference type="Gene3D" id="1.10.287.610">
    <property type="entry name" value="Helix hairpin bin"/>
    <property type="match status" value="1"/>
</dbReference>
<evidence type="ECO:0000313" key="17">
    <source>
        <dbReference type="EMBL" id="SKB04364.1"/>
    </source>
</evidence>
<feature type="binding site" evidence="14">
    <location>
        <position position="137"/>
    </location>
    <ligand>
        <name>NAD(+)</name>
        <dbReference type="ChEBI" id="CHEBI:57540"/>
    </ligand>
</feature>
<evidence type="ECO:0000256" key="12">
    <source>
        <dbReference type="ARBA" id="ARBA00034005"/>
    </source>
</evidence>
<keyword evidence="14" id="KW-0464">Manganese</keyword>
<dbReference type="GO" id="GO:0046872">
    <property type="term" value="F:metal ion binding"/>
    <property type="evidence" value="ECO:0007669"/>
    <property type="project" value="UniProtKB-KW"/>
</dbReference>
<dbReference type="InterPro" id="IPR001357">
    <property type="entry name" value="BRCT_dom"/>
</dbReference>
<comment type="similarity">
    <text evidence="13 14">Belongs to the NAD-dependent DNA ligase family. LigA subfamily.</text>
</comment>
<dbReference type="InterPro" id="IPR010994">
    <property type="entry name" value="RuvA_2-like"/>
</dbReference>
<feature type="binding site" evidence="14">
    <location>
        <begin position="83"/>
        <end position="84"/>
    </location>
    <ligand>
        <name>NAD(+)</name>
        <dbReference type="ChEBI" id="CHEBI:57540"/>
    </ligand>
</feature>
<gene>
    <name evidence="14" type="primary">ligA</name>
    <name evidence="17" type="ORF">SAMN02745166_04051</name>
</gene>
<dbReference type="STRING" id="48467.SAMN02745166_04051"/>
<keyword evidence="18" id="KW-1185">Reference proteome</keyword>
<dbReference type="InterPro" id="IPR013840">
    <property type="entry name" value="DNAligase_N"/>
</dbReference>
<dbReference type="PIRSF" id="PIRSF001604">
    <property type="entry name" value="LigA"/>
    <property type="match status" value="1"/>
</dbReference>
<dbReference type="GO" id="GO:0006281">
    <property type="term" value="P:DNA repair"/>
    <property type="evidence" value="ECO:0007669"/>
    <property type="project" value="UniProtKB-KW"/>
</dbReference>
<dbReference type="GO" id="GO:0005829">
    <property type="term" value="C:cytosol"/>
    <property type="evidence" value="ECO:0007669"/>
    <property type="project" value="TreeGrafter"/>
</dbReference>
<dbReference type="Gene3D" id="2.40.50.140">
    <property type="entry name" value="Nucleic acid-binding proteins"/>
    <property type="match status" value="1"/>
</dbReference>
<dbReference type="PROSITE" id="PS01056">
    <property type="entry name" value="DNA_LIGASE_N2"/>
    <property type="match status" value="1"/>
</dbReference>
<comment type="function">
    <text evidence="1 14">DNA ligase that catalyzes the formation of phosphodiester linkages between 5'-phosphoryl and 3'-hydroxyl groups in double-stranded DNA using NAD as a coenzyme and as the energy source for the reaction. It is essential for DNA replication and repair of damaged DNA.</text>
</comment>
<feature type="binding site" evidence="14">
    <location>
        <position position="173"/>
    </location>
    <ligand>
        <name>NAD(+)</name>
        <dbReference type="ChEBI" id="CHEBI:57540"/>
    </ligand>
</feature>
<dbReference type="AlphaFoldDB" id="A0A1T4YR85"/>
<keyword evidence="7 14" id="KW-0227">DNA damage</keyword>
<dbReference type="Pfam" id="PF01653">
    <property type="entry name" value="DNA_ligase_aden"/>
    <property type="match status" value="1"/>
</dbReference>
<evidence type="ECO:0000313" key="18">
    <source>
        <dbReference type="Proteomes" id="UP000190774"/>
    </source>
</evidence>
<comment type="catalytic activity">
    <reaction evidence="12 14 15">
        <text>NAD(+) + (deoxyribonucleotide)n-3'-hydroxyl + 5'-phospho-(deoxyribonucleotide)m = (deoxyribonucleotide)n+m + AMP + beta-nicotinamide D-nucleotide.</text>
        <dbReference type="EC" id="6.5.1.2"/>
    </reaction>
</comment>
<dbReference type="RefSeq" id="WP_078815198.1">
    <property type="nucleotide sequence ID" value="NZ_FUYE01000016.1"/>
</dbReference>
<accession>A0A1T4YR85</accession>
<dbReference type="PROSITE" id="PS01055">
    <property type="entry name" value="DNA_LIGASE_N1"/>
    <property type="match status" value="1"/>
</dbReference>
<dbReference type="InterPro" id="IPR013839">
    <property type="entry name" value="DNAligase_adenylation"/>
</dbReference>
<keyword evidence="11 14" id="KW-0234">DNA repair</keyword>
<evidence type="ECO:0000256" key="7">
    <source>
        <dbReference type="ARBA" id="ARBA00022763"/>
    </source>
</evidence>
<feature type="domain" description="BRCT" evidence="16">
    <location>
        <begin position="593"/>
        <end position="668"/>
    </location>
</feature>
<dbReference type="InterPro" id="IPR012340">
    <property type="entry name" value="NA-bd_OB-fold"/>
</dbReference>
<evidence type="ECO:0000256" key="11">
    <source>
        <dbReference type="ARBA" id="ARBA00023204"/>
    </source>
</evidence>
<feature type="binding site" evidence="14">
    <location>
        <begin position="34"/>
        <end position="38"/>
    </location>
    <ligand>
        <name>NAD(+)</name>
        <dbReference type="ChEBI" id="CHEBI:57540"/>
    </ligand>
</feature>
<dbReference type="Pfam" id="PF12826">
    <property type="entry name" value="HHH_2"/>
    <property type="match status" value="1"/>
</dbReference>
<dbReference type="EMBL" id="FUYE01000016">
    <property type="protein sequence ID" value="SKB04364.1"/>
    <property type="molecule type" value="Genomic_DNA"/>
</dbReference>
<dbReference type="Pfam" id="PF03120">
    <property type="entry name" value="OB_DNA_ligase"/>
    <property type="match status" value="1"/>
</dbReference>
<dbReference type="InterPro" id="IPR001679">
    <property type="entry name" value="DNA_ligase"/>
</dbReference>
<evidence type="ECO:0000256" key="14">
    <source>
        <dbReference type="HAMAP-Rule" id="MF_01588"/>
    </source>
</evidence>
<dbReference type="CDD" id="cd00114">
    <property type="entry name" value="LIGANc"/>
    <property type="match status" value="1"/>
</dbReference>
<dbReference type="PANTHER" id="PTHR23389">
    <property type="entry name" value="CHROMOSOME TRANSMISSION FIDELITY FACTOR 18"/>
    <property type="match status" value="1"/>
</dbReference>
<feature type="binding site" evidence="14">
    <location>
        <position position="410"/>
    </location>
    <ligand>
        <name>Zn(2+)</name>
        <dbReference type="ChEBI" id="CHEBI:29105"/>
    </ligand>
</feature>
<keyword evidence="6 14" id="KW-0479">Metal-binding</keyword>
<feature type="binding site" evidence="14">
    <location>
        <position position="425"/>
    </location>
    <ligand>
        <name>Zn(2+)</name>
        <dbReference type="ChEBI" id="CHEBI:29105"/>
    </ligand>
</feature>
<dbReference type="FunFam" id="1.10.150.20:FF:000007">
    <property type="entry name" value="DNA ligase"/>
    <property type="match status" value="1"/>
</dbReference>
<dbReference type="Pfam" id="PF00533">
    <property type="entry name" value="BRCT"/>
    <property type="match status" value="1"/>
</dbReference>
<dbReference type="SUPFAM" id="SSF56091">
    <property type="entry name" value="DNA ligase/mRNA capping enzyme, catalytic domain"/>
    <property type="match status" value="1"/>
</dbReference>
<dbReference type="OrthoDB" id="9759736at2"/>
<evidence type="ECO:0000256" key="13">
    <source>
        <dbReference type="ARBA" id="ARBA00060881"/>
    </source>
</evidence>
<keyword evidence="4 14" id="KW-0436">Ligase</keyword>
<feature type="binding site" evidence="14">
    <location>
        <position position="430"/>
    </location>
    <ligand>
        <name>Zn(2+)</name>
        <dbReference type="ChEBI" id="CHEBI:29105"/>
    </ligand>
</feature>
<evidence type="ECO:0000256" key="2">
    <source>
        <dbReference type="ARBA" id="ARBA00012722"/>
    </source>
</evidence>
<evidence type="ECO:0000256" key="4">
    <source>
        <dbReference type="ARBA" id="ARBA00022598"/>
    </source>
</evidence>
<dbReference type="CDD" id="cd17748">
    <property type="entry name" value="BRCT_DNA_ligase_like"/>
    <property type="match status" value="1"/>
</dbReference>
<dbReference type="SUPFAM" id="SSF52113">
    <property type="entry name" value="BRCT domain"/>
    <property type="match status" value="1"/>
</dbReference>
<dbReference type="InterPro" id="IPR004149">
    <property type="entry name" value="Znf_DNAligase_C4"/>
</dbReference>
<evidence type="ECO:0000256" key="10">
    <source>
        <dbReference type="ARBA" id="ARBA00023027"/>
    </source>
</evidence>
<keyword evidence="5 14" id="KW-0235">DNA replication</keyword>
<sequence>MTHAEASSRAEYLRTELHRHNHLYYVEARTEITDQEFDALLRELQGLETQFPDLLTADSPTQRVGGAPIEGFTQIRHSVPMMSLDNTYSESELVAFFARLQKGLNRETIDCVIEPKVDGVAISIRYENGVLKHGATRGDGQTGDDVTHNLKTIKSLPLRLPKEGPQTFEVRGEVFMTKANFAKLNQEREEAGEPRFANPRNSTAGTLKLLDPKIVAKRPLDIVFYGLADSWDHPIASQSEVHELLQRAGLRKADLIWRKDTAEGLLEAIRELDERRKSLPYETDGAVIKVNAFADQRELGATSKAPRWAIAYKYQPEQAETKVLSVDIQVGRTGALTPVARLTPVFLSGSTVSNATLHNFEEIERKDIRVGDTVVIEKAGEIIPAVVMVKKELRTGEETPIPVPSTCPICGSSVHRDEEQVVIRCPNPHCPEVVKRRLEHFVSRGAMDISGLGESVVAQLVDTPLNGKPTVEDAADLYQLDIFKLSRLERMGNKSIDNLLKAIQASKQQDAWRLLFGLGILHVGAGGARKLLEHFGSIDAIEKASIEELSQCPDIGSVVAQSLHAWFRDATNLTLLNRLREAGLTLAQRTVEAASDKLQGTTWVITGTLSQDRESIADIIRANGGKVSGSVSGKTTYLLAGDEAGSKLDKATKLGVKILSEEEFRGML</sequence>
<dbReference type="SUPFAM" id="SSF47781">
    <property type="entry name" value="RuvA domain 2-like"/>
    <property type="match status" value="1"/>
</dbReference>
<organism evidence="17 18">
    <name type="scientific">Prosthecobacter debontii</name>
    <dbReference type="NCBI Taxonomy" id="48467"/>
    <lineage>
        <taxon>Bacteria</taxon>
        <taxon>Pseudomonadati</taxon>
        <taxon>Verrucomicrobiota</taxon>
        <taxon>Verrucomicrobiia</taxon>
        <taxon>Verrucomicrobiales</taxon>
        <taxon>Verrucomicrobiaceae</taxon>
        <taxon>Prosthecobacter</taxon>
    </lineage>
</organism>
<reference evidence="18" key="1">
    <citation type="submission" date="2017-02" db="EMBL/GenBank/DDBJ databases">
        <authorList>
            <person name="Varghese N."/>
            <person name="Submissions S."/>
        </authorList>
    </citation>
    <scope>NUCLEOTIDE SEQUENCE [LARGE SCALE GENOMIC DNA]</scope>
    <source>
        <strain evidence="18">ATCC 700200</strain>
    </source>
</reference>
<feature type="binding site" evidence="14">
    <location>
        <position position="114"/>
    </location>
    <ligand>
        <name>NAD(+)</name>
        <dbReference type="ChEBI" id="CHEBI:57540"/>
    </ligand>
</feature>
<dbReference type="Gene3D" id="3.40.50.10190">
    <property type="entry name" value="BRCT domain"/>
    <property type="match status" value="1"/>
</dbReference>
<dbReference type="GO" id="GO:0003911">
    <property type="term" value="F:DNA ligase (NAD+) activity"/>
    <property type="evidence" value="ECO:0007669"/>
    <property type="project" value="UniProtKB-UniRule"/>
</dbReference>
<dbReference type="PROSITE" id="PS50172">
    <property type="entry name" value="BRCT"/>
    <property type="match status" value="1"/>
</dbReference>
<protein>
    <recommendedName>
        <fullName evidence="3 14">DNA ligase</fullName>
        <ecNumber evidence="2 14">6.5.1.2</ecNumber>
    </recommendedName>
    <alternativeName>
        <fullName evidence="14">Polydeoxyribonucleotide synthase [NAD(+)]</fullName>
    </alternativeName>
</protein>
<evidence type="ECO:0000256" key="6">
    <source>
        <dbReference type="ARBA" id="ARBA00022723"/>
    </source>
</evidence>
<feature type="active site" description="N6-AMP-lysine intermediate" evidence="14">
    <location>
        <position position="116"/>
    </location>
</feature>
<evidence type="ECO:0000256" key="8">
    <source>
        <dbReference type="ARBA" id="ARBA00022833"/>
    </source>
</evidence>
<proteinExistence type="inferred from homology"/>
<dbReference type="EC" id="6.5.1.2" evidence="2 14"/>
<dbReference type="InterPro" id="IPR004150">
    <property type="entry name" value="NAD_DNA_ligase_OB"/>
</dbReference>
<evidence type="ECO:0000256" key="15">
    <source>
        <dbReference type="RuleBase" id="RU000618"/>
    </source>
</evidence>
<dbReference type="Gene3D" id="3.30.470.30">
    <property type="entry name" value="DNA ligase/mRNA capping enzyme"/>
    <property type="match status" value="1"/>
</dbReference>
<keyword evidence="8 14" id="KW-0862">Zinc</keyword>
<feature type="binding site" evidence="14">
    <location>
        <position position="407"/>
    </location>
    <ligand>
        <name>Zn(2+)</name>
        <dbReference type="ChEBI" id="CHEBI:29105"/>
    </ligand>
</feature>
<dbReference type="GO" id="GO:0006260">
    <property type="term" value="P:DNA replication"/>
    <property type="evidence" value="ECO:0007669"/>
    <property type="project" value="UniProtKB-KW"/>
</dbReference>
<dbReference type="HAMAP" id="MF_01588">
    <property type="entry name" value="DNA_ligase_A"/>
    <property type="match status" value="1"/>
</dbReference>
<comment type="cofactor">
    <cofactor evidence="14">
        <name>Mg(2+)</name>
        <dbReference type="ChEBI" id="CHEBI:18420"/>
    </cofactor>
    <cofactor evidence="14">
        <name>Mn(2+)</name>
        <dbReference type="ChEBI" id="CHEBI:29035"/>
    </cofactor>
</comment>
<dbReference type="NCBIfam" id="TIGR00575">
    <property type="entry name" value="dnlj"/>
    <property type="match status" value="1"/>
</dbReference>
<name>A0A1T4YR85_9BACT</name>
<dbReference type="FunFam" id="3.30.470.30:FF:000001">
    <property type="entry name" value="DNA ligase"/>
    <property type="match status" value="1"/>
</dbReference>